<proteinExistence type="predicted"/>
<evidence type="ECO:0000256" key="2">
    <source>
        <dbReference type="ARBA" id="ARBA00012438"/>
    </source>
</evidence>
<evidence type="ECO:0000256" key="3">
    <source>
        <dbReference type="ARBA" id="ARBA00022553"/>
    </source>
</evidence>
<keyword evidence="5" id="KW-0547">Nucleotide-binding</keyword>
<keyword evidence="6" id="KW-0418">Kinase</keyword>
<dbReference type="Proteomes" id="UP000273982">
    <property type="component" value="Chromosome"/>
</dbReference>
<feature type="domain" description="Histidine kinase" evidence="9">
    <location>
        <begin position="37"/>
        <end position="251"/>
    </location>
</feature>
<dbReference type="RefSeq" id="WP_124739884.1">
    <property type="nucleotide sequence ID" value="NZ_CP034086.1"/>
</dbReference>
<dbReference type="PANTHER" id="PTHR43065">
    <property type="entry name" value="SENSOR HISTIDINE KINASE"/>
    <property type="match status" value="1"/>
</dbReference>
<dbReference type="SUPFAM" id="SSF47384">
    <property type="entry name" value="Homodimeric domain of signal transducing histidine kinase"/>
    <property type="match status" value="1"/>
</dbReference>
<dbReference type="Pfam" id="PF02518">
    <property type="entry name" value="HATPase_c"/>
    <property type="match status" value="1"/>
</dbReference>
<dbReference type="Gene3D" id="3.30.565.10">
    <property type="entry name" value="Histidine kinase-like ATPase, C-terminal domain"/>
    <property type="match status" value="1"/>
</dbReference>
<name>A0A3G8M8T8_9HYPH</name>
<dbReference type="SUPFAM" id="SSF55874">
    <property type="entry name" value="ATPase domain of HSP90 chaperone/DNA topoisomerase II/histidine kinase"/>
    <property type="match status" value="1"/>
</dbReference>
<evidence type="ECO:0000256" key="6">
    <source>
        <dbReference type="ARBA" id="ARBA00022777"/>
    </source>
</evidence>
<evidence type="ECO:0000256" key="5">
    <source>
        <dbReference type="ARBA" id="ARBA00022741"/>
    </source>
</evidence>
<evidence type="ECO:0000256" key="7">
    <source>
        <dbReference type="ARBA" id="ARBA00022840"/>
    </source>
</evidence>
<keyword evidence="7" id="KW-0067">ATP-binding</keyword>
<dbReference type="PANTHER" id="PTHR43065:SF10">
    <property type="entry name" value="PEROXIDE STRESS-ACTIVATED HISTIDINE KINASE MAK3"/>
    <property type="match status" value="1"/>
</dbReference>
<keyword evidence="4" id="KW-0808">Transferase</keyword>
<keyword evidence="3" id="KW-0597">Phosphoprotein</keyword>
<dbReference type="AlphaFoldDB" id="A0A3G8M8T8"/>
<evidence type="ECO:0000256" key="4">
    <source>
        <dbReference type="ARBA" id="ARBA00022679"/>
    </source>
</evidence>
<dbReference type="InterPro" id="IPR036890">
    <property type="entry name" value="HATPase_C_sf"/>
</dbReference>
<dbReference type="GO" id="GO:0000155">
    <property type="term" value="F:phosphorelay sensor kinase activity"/>
    <property type="evidence" value="ECO:0007669"/>
    <property type="project" value="InterPro"/>
</dbReference>
<comment type="catalytic activity">
    <reaction evidence="1">
        <text>ATP + protein L-histidine = ADP + protein N-phospho-L-histidine.</text>
        <dbReference type="EC" id="2.7.13.3"/>
    </reaction>
</comment>
<dbReference type="EC" id="2.7.13.3" evidence="2"/>
<protein>
    <recommendedName>
        <fullName evidence="2">histidine kinase</fullName>
        <ecNumber evidence="2">2.7.13.3</ecNumber>
    </recommendedName>
</protein>
<sequence>MNQANRVAPVDDAGPNVFGVSRKELERLRAISGLAATFAHNINQPLTAASAYLRAAQRLTGGLPKEAVAPIVGALDKAVMQIMRAGQVVRSLSELVAQGEPDKTLVSVNSLIEETLSLFDAEAAEAGVSISKRLTTDDDCIVADRGQIRHVLSNLIRNAIEAMQDLPRRELLVSTETQAAKAIRVEVQDTGCGPGGRENADPLDLFALRKEGMGIGLSISRAIVEAHDGRLWAKVNPEGGAIFSCDLPLRGRDFSG</sequence>
<evidence type="ECO:0000259" key="9">
    <source>
        <dbReference type="PROSITE" id="PS50109"/>
    </source>
</evidence>
<dbReference type="InterPro" id="IPR036097">
    <property type="entry name" value="HisK_dim/P_sf"/>
</dbReference>
<evidence type="ECO:0000256" key="1">
    <source>
        <dbReference type="ARBA" id="ARBA00000085"/>
    </source>
</evidence>
<gene>
    <name evidence="10" type="ORF">EHO51_17250</name>
</gene>
<dbReference type="PRINTS" id="PR00344">
    <property type="entry name" value="BCTRLSENSOR"/>
</dbReference>
<accession>A0A3G8M8T8</accession>
<dbReference type="Gene3D" id="1.10.287.130">
    <property type="match status" value="1"/>
</dbReference>
<evidence type="ECO:0000256" key="8">
    <source>
        <dbReference type="ARBA" id="ARBA00023012"/>
    </source>
</evidence>
<evidence type="ECO:0000313" key="11">
    <source>
        <dbReference type="Proteomes" id="UP000273982"/>
    </source>
</evidence>
<dbReference type="SMART" id="SM00387">
    <property type="entry name" value="HATPase_c"/>
    <property type="match status" value="1"/>
</dbReference>
<dbReference type="PROSITE" id="PS50109">
    <property type="entry name" value="HIS_KIN"/>
    <property type="match status" value="1"/>
</dbReference>
<evidence type="ECO:0000313" key="10">
    <source>
        <dbReference type="EMBL" id="AZG78336.1"/>
    </source>
</evidence>
<dbReference type="EMBL" id="CP034086">
    <property type="protein sequence ID" value="AZG78336.1"/>
    <property type="molecule type" value="Genomic_DNA"/>
</dbReference>
<keyword evidence="8" id="KW-0902">Two-component regulatory system</keyword>
<dbReference type="InterPro" id="IPR005467">
    <property type="entry name" value="His_kinase_dom"/>
</dbReference>
<dbReference type="InterPro" id="IPR004358">
    <property type="entry name" value="Sig_transdc_His_kin-like_C"/>
</dbReference>
<dbReference type="InterPro" id="IPR003594">
    <property type="entry name" value="HATPase_dom"/>
</dbReference>
<dbReference type="KEGG" id="mros:EHO51_17250"/>
<dbReference type="GO" id="GO:0005524">
    <property type="term" value="F:ATP binding"/>
    <property type="evidence" value="ECO:0007669"/>
    <property type="project" value="UniProtKB-KW"/>
</dbReference>
<reference evidence="10 11" key="1">
    <citation type="submission" date="2018-11" db="EMBL/GenBank/DDBJ databases">
        <title>Genome squencing of methanotrophic bacteria isolated from alkaline groundwater in Korea.</title>
        <authorList>
            <person name="Nguyen L.N."/>
        </authorList>
    </citation>
    <scope>NUCLEOTIDE SEQUENCE [LARGE SCALE GENOMIC DNA]</scope>
    <source>
        <strain evidence="10 11">GW6</strain>
    </source>
</reference>
<organism evidence="10 11">
    <name type="scientific">Methylocystis rosea</name>
    <dbReference type="NCBI Taxonomy" id="173366"/>
    <lineage>
        <taxon>Bacteria</taxon>
        <taxon>Pseudomonadati</taxon>
        <taxon>Pseudomonadota</taxon>
        <taxon>Alphaproteobacteria</taxon>
        <taxon>Hyphomicrobiales</taxon>
        <taxon>Methylocystaceae</taxon>
        <taxon>Methylocystis</taxon>
    </lineage>
</organism>